<name>A0A8X6IK79_NEPPI</name>
<dbReference type="EMBL" id="BMAW01045360">
    <property type="protein sequence ID" value="GFS49410.1"/>
    <property type="molecule type" value="Genomic_DNA"/>
</dbReference>
<gene>
    <name evidence="1" type="primary">AVEN_196861_1</name>
    <name evidence="1" type="ORF">NPIL_411231</name>
</gene>
<dbReference type="OrthoDB" id="6431693at2759"/>
<reference evidence="1" key="1">
    <citation type="submission" date="2020-08" db="EMBL/GenBank/DDBJ databases">
        <title>Multicomponent nature underlies the extraordinary mechanical properties of spider dragline silk.</title>
        <authorList>
            <person name="Kono N."/>
            <person name="Nakamura H."/>
            <person name="Mori M."/>
            <person name="Yoshida Y."/>
            <person name="Ohtoshi R."/>
            <person name="Malay A.D."/>
            <person name="Moran D.A.P."/>
            <person name="Tomita M."/>
            <person name="Numata K."/>
            <person name="Arakawa K."/>
        </authorList>
    </citation>
    <scope>NUCLEOTIDE SEQUENCE</scope>
</reference>
<keyword evidence="2" id="KW-1185">Reference proteome</keyword>
<sequence length="114" mass="13067">MFISSLTVLHSSVAVTEEDPDLVSFIRRIIKEGVLRLIKRTNESSDLHFQSLKEIVQEEVGRVLRPVALKPKETRRRPTYATVTRNSAVLILRPPTQENDVWRTVDNGPICFLQ</sequence>
<dbReference type="Proteomes" id="UP000887013">
    <property type="component" value="Unassembled WGS sequence"/>
</dbReference>
<protein>
    <submittedName>
        <fullName evidence="1">CCHC-type domain-containing protein</fullName>
    </submittedName>
</protein>
<accession>A0A8X6IK79</accession>
<evidence type="ECO:0000313" key="2">
    <source>
        <dbReference type="Proteomes" id="UP000887013"/>
    </source>
</evidence>
<dbReference type="AlphaFoldDB" id="A0A8X6IK79"/>
<proteinExistence type="predicted"/>
<organism evidence="1 2">
    <name type="scientific">Nephila pilipes</name>
    <name type="common">Giant wood spider</name>
    <name type="synonym">Nephila maculata</name>
    <dbReference type="NCBI Taxonomy" id="299642"/>
    <lineage>
        <taxon>Eukaryota</taxon>
        <taxon>Metazoa</taxon>
        <taxon>Ecdysozoa</taxon>
        <taxon>Arthropoda</taxon>
        <taxon>Chelicerata</taxon>
        <taxon>Arachnida</taxon>
        <taxon>Araneae</taxon>
        <taxon>Araneomorphae</taxon>
        <taxon>Entelegynae</taxon>
        <taxon>Araneoidea</taxon>
        <taxon>Nephilidae</taxon>
        <taxon>Nephila</taxon>
    </lineage>
</organism>
<evidence type="ECO:0000313" key="1">
    <source>
        <dbReference type="EMBL" id="GFS49410.1"/>
    </source>
</evidence>
<comment type="caution">
    <text evidence="1">The sequence shown here is derived from an EMBL/GenBank/DDBJ whole genome shotgun (WGS) entry which is preliminary data.</text>
</comment>